<dbReference type="GO" id="GO:0016301">
    <property type="term" value="F:kinase activity"/>
    <property type="evidence" value="ECO:0007669"/>
    <property type="project" value="UniProtKB-KW"/>
</dbReference>
<feature type="transmembrane region" description="Helical" evidence="1">
    <location>
        <begin position="188"/>
        <end position="209"/>
    </location>
</feature>
<organism evidence="2 3">
    <name type="scientific">Pseudomonas saxonica</name>
    <dbReference type="NCBI Taxonomy" id="2600598"/>
    <lineage>
        <taxon>Bacteria</taxon>
        <taxon>Pseudomonadati</taxon>
        <taxon>Pseudomonadota</taxon>
        <taxon>Gammaproteobacteria</taxon>
        <taxon>Pseudomonadales</taxon>
        <taxon>Pseudomonadaceae</taxon>
        <taxon>Pseudomonas</taxon>
    </lineage>
</organism>
<keyword evidence="1" id="KW-0472">Membrane</keyword>
<feature type="transmembrane region" description="Helical" evidence="1">
    <location>
        <begin position="361"/>
        <end position="387"/>
    </location>
</feature>
<feature type="transmembrane region" description="Helical" evidence="1">
    <location>
        <begin position="394"/>
        <end position="414"/>
    </location>
</feature>
<dbReference type="EMBL" id="VFIO01000009">
    <property type="protein sequence ID" value="TWR87113.1"/>
    <property type="molecule type" value="Genomic_DNA"/>
</dbReference>
<keyword evidence="2" id="KW-0808">Transferase</keyword>
<reference evidence="2 3" key="1">
    <citation type="submission" date="2019-06" db="EMBL/GenBank/DDBJ databases">
        <title>Pseudomonas bimorpha sp. nov. isolated from bovine raw milk and skim milk concentrate.</title>
        <authorList>
            <person name="Hofmann K."/>
            <person name="Huptas C."/>
            <person name="Doll E."/>
            <person name="Scherer S."/>
            <person name="Wenning M."/>
        </authorList>
    </citation>
    <scope>NUCLEOTIDE SEQUENCE [LARGE SCALE GENOMIC DNA]</scope>
    <source>
        <strain evidence="2 3">DSM 108989</strain>
    </source>
</reference>
<keyword evidence="3" id="KW-1185">Reference proteome</keyword>
<feature type="transmembrane region" description="Helical" evidence="1">
    <location>
        <begin position="163"/>
        <end position="182"/>
    </location>
</feature>
<evidence type="ECO:0000313" key="2">
    <source>
        <dbReference type="EMBL" id="TWR87113.1"/>
    </source>
</evidence>
<dbReference type="Pfam" id="PF16933">
    <property type="entry name" value="PelG"/>
    <property type="match status" value="1"/>
</dbReference>
<feature type="transmembrane region" description="Helical" evidence="1">
    <location>
        <begin position="229"/>
        <end position="252"/>
    </location>
</feature>
<dbReference type="InterPro" id="IPR031617">
    <property type="entry name" value="PelG"/>
</dbReference>
<accession>A0ABY3GE65</accession>
<proteinExistence type="predicted"/>
<keyword evidence="1" id="KW-1133">Transmembrane helix</keyword>
<evidence type="ECO:0000256" key="1">
    <source>
        <dbReference type="SAM" id="Phobius"/>
    </source>
</evidence>
<keyword evidence="1" id="KW-0812">Transmembrane</keyword>
<protein>
    <submittedName>
        <fullName evidence="2">Histidine kinase</fullName>
    </submittedName>
</protein>
<evidence type="ECO:0000313" key="3">
    <source>
        <dbReference type="Proteomes" id="UP000318428"/>
    </source>
</evidence>
<name>A0ABY3GE65_9PSED</name>
<feature type="transmembrane region" description="Helical" evidence="1">
    <location>
        <begin position="60"/>
        <end position="84"/>
    </location>
</feature>
<feature type="transmembrane region" description="Helical" evidence="1">
    <location>
        <begin position="330"/>
        <end position="349"/>
    </location>
</feature>
<comment type="caution">
    <text evidence="2">The sequence shown here is derived from an EMBL/GenBank/DDBJ whole genome shotgun (WGS) entry which is preliminary data.</text>
</comment>
<keyword evidence="2" id="KW-0418">Kinase</keyword>
<gene>
    <name evidence="2" type="ORF">FJD38_19425</name>
</gene>
<dbReference type="RefSeq" id="WP_146386983.1">
    <property type="nucleotide sequence ID" value="NZ_CP142033.1"/>
</dbReference>
<feature type="transmembrane region" description="Helical" evidence="1">
    <location>
        <begin position="21"/>
        <end position="54"/>
    </location>
</feature>
<feature type="transmembrane region" description="Helical" evidence="1">
    <location>
        <begin position="132"/>
        <end position="156"/>
    </location>
</feature>
<dbReference type="Proteomes" id="UP000318428">
    <property type="component" value="Unassembled WGS sequence"/>
</dbReference>
<feature type="transmembrane region" description="Helical" evidence="1">
    <location>
        <begin position="420"/>
        <end position="437"/>
    </location>
</feature>
<sequence>MAGIGFELRKILSRDSYTATLHAYVYAGLISSGPWVLSIISVMLVGVISLGLLLPNALVGQFLVTVTYLMATSLILTGGLQLFFTRFVSDRLYEQKFDQILPNLLGILLLVTIAAGVLGIIVLGLLFDQPLIYRVLVLSNFVVLCNLWLVIIFLSGMKAYNRILLVMLVGYTLMVASAYILSVLQMPGLLLALLIGHSTLLFLFLYDILREYRADKLIAFDFLKRRQVFLSLLATGFFYNFGIWIDKFLFWFNPGTSHAIVGPLRASILYDLPIFLAYLAIIPGMAVFLVRIETDFAEWYDRLFRAIRDGETLQHIGQLKTEMTLSIRQGLLEICKVQGLTVVLLFLFAPRLLEWLGISSYYLPLFYIDLIGVSIQVVFMALLNVFFYLDKRTVVLELCVLFAVLNGALTLLSMYLGPSFFGYGFTLSLLICVLLALHRLTTTLQDLEYDTFMLSSR</sequence>
<feature type="transmembrane region" description="Helical" evidence="1">
    <location>
        <begin position="104"/>
        <end position="126"/>
    </location>
</feature>
<feature type="transmembrane region" description="Helical" evidence="1">
    <location>
        <begin position="272"/>
        <end position="292"/>
    </location>
</feature>